<dbReference type="InterPro" id="IPR039032">
    <property type="entry name" value="Rim-like"/>
</dbReference>
<dbReference type="GO" id="GO:0044325">
    <property type="term" value="F:transmembrane transporter binding"/>
    <property type="evidence" value="ECO:0007669"/>
    <property type="project" value="TreeGrafter"/>
</dbReference>
<evidence type="ECO:0000256" key="3">
    <source>
        <dbReference type="SAM" id="MobiDB-lite"/>
    </source>
</evidence>
<dbReference type="AlphaFoldDB" id="A0A9W9ZVQ2"/>
<dbReference type="OrthoDB" id="420032at2759"/>
<dbReference type="GO" id="GO:0042391">
    <property type="term" value="P:regulation of membrane potential"/>
    <property type="evidence" value="ECO:0007669"/>
    <property type="project" value="TreeGrafter"/>
</dbReference>
<feature type="region of interest" description="Disordered" evidence="3">
    <location>
        <begin position="201"/>
        <end position="231"/>
    </location>
</feature>
<feature type="compositionally biased region" description="Basic and acidic residues" evidence="3">
    <location>
        <begin position="1"/>
        <end position="16"/>
    </location>
</feature>
<evidence type="ECO:0000256" key="1">
    <source>
        <dbReference type="ARBA" id="ARBA00023018"/>
    </source>
</evidence>
<feature type="region of interest" description="Disordered" evidence="3">
    <location>
        <begin position="270"/>
        <end position="321"/>
    </location>
</feature>
<dbReference type="Proteomes" id="UP001163046">
    <property type="component" value="Unassembled WGS sequence"/>
</dbReference>
<dbReference type="GO" id="GO:0031267">
    <property type="term" value="F:small GTPase binding"/>
    <property type="evidence" value="ECO:0007669"/>
    <property type="project" value="InterPro"/>
</dbReference>
<reference evidence="4" key="1">
    <citation type="submission" date="2023-01" db="EMBL/GenBank/DDBJ databases">
        <title>Genome assembly of the deep-sea coral Lophelia pertusa.</title>
        <authorList>
            <person name="Herrera S."/>
            <person name="Cordes E."/>
        </authorList>
    </citation>
    <scope>NUCLEOTIDE SEQUENCE</scope>
    <source>
        <strain evidence="4">USNM1676648</strain>
        <tissue evidence="4">Polyp</tissue>
    </source>
</reference>
<sequence>MSLQQDRRPQERREEVTTTPTQRDTTPIQRENGPMTSGRTQPSSYEPTDDDFFFGGGPIPDEKPTKSSVKQVNTGPVQGKASRVTGRLQLKLFYDEEAANLNVTVVGAEGLAPKETTTPPNPYVRIYFLPDKSSVAGSLEVHPGGINDKVGMRVEFIFGETRKTAARAVKQKIEDVDPVRAKLGSSGRRQRRMEYGQAPDAVFTQNGKPGMYDPSMSPRPGTPGLRGPCQERGRSVILSSGQNIPSGMPPQAHHQGYILLKVTVEDGRTRRRNSLSSLPLNDSEAERPRSPFPIPSPVPLGHGRSQSSSSLHERDRGLPNG</sequence>
<evidence type="ECO:0000313" key="4">
    <source>
        <dbReference type="EMBL" id="KAJ7388069.1"/>
    </source>
</evidence>
<accession>A0A9W9ZVQ2</accession>
<dbReference type="GO" id="GO:0006887">
    <property type="term" value="P:exocytosis"/>
    <property type="evidence" value="ECO:0007669"/>
    <property type="project" value="InterPro"/>
</dbReference>
<feature type="compositionally biased region" description="Polar residues" evidence="3">
    <location>
        <begin position="66"/>
        <end position="76"/>
    </location>
</feature>
<gene>
    <name evidence="4" type="primary">RIMS2_3</name>
    <name evidence="4" type="ORF">OS493_039999</name>
</gene>
<dbReference type="GO" id="GO:0016020">
    <property type="term" value="C:membrane"/>
    <property type="evidence" value="ECO:0007669"/>
    <property type="project" value="InterPro"/>
</dbReference>
<feature type="compositionally biased region" description="Low complexity" evidence="3">
    <location>
        <begin position="17"/>
        <end position="30"/>
    </location>
</feature>
<organism evidence="4 5">
    <name type="scientific">Desmophyllum pertusum</name>
    <dbReference type="NCBI Taxonomy" id="174260"/>
    <lineage>
        <taxon>Eukaryota</taxon>
        <taxon>Metazoa</taxon>
        <taxon>Cnidaria</taxon>
        <taxon>Anthozoa</taxon>
        <taxon>Hexacorallia</taxon>
        <taxon>Scleractinia</taxon>
        <taxon>Caryophylliina</taxon>
        <taxon>Caryophylliidae</taxon>
        <taxon>Desmophyllum</taxon>
    </lineage>
</organism>
<proteinExistence type="predicted"/>
<comment type="caution">
    <text evidence="4">The sequence shown here is derived from an EMBL/GenBank/DDBJ whole genome shotgun (WGS) entry which is preliminary data.</text>
</comment>
<dbReference type="SUPFAM" id="SSF49562">
    <property type="entry name" value="C2 domain (Calcium/lipid-binding domain, CaLB)"/>
    <property type="match status" value="1"/>
</dbReference>
<dbReference type="PANTHER" id="PTHR12157">
    <property type="entry name" value="REGULATING SYNAPTIC MEMBRANE EXOCYTOSIS PROTEIN"/>
    <property type="match status" value="1"/>
</dbReference>
<feature type="non-terminal residue" evidence="4">
    <location>
        <position position="1"/>
    </location>
</feature>
<evidence type="ECO:0000313" key="5">
    <source>
        <dbReference type="Proteomes" id="UP001163046"/>
    </source>
</evidence>
<keyword evidence="1" id="KW-0770">Synapse</keyword>
<feature type="compositionally biased region" description="Polar residues" evidence="3">
    <location>
        <begin position="34"/>
        <end position="46"/>
    </location>
</feature>
<keyword evidence="5" id="KW-1185">Reference proteome</keyword>
<name>A0A9W9ZVQ2_9CNID</name>
<dbReference type="InterPro" id="IPR035892">
    <property type="entry name" value="C2_domain_sf"/>
</dbReference>
<dbReference type="PANTHER" id="PTHR12157:SF21">
    <property type="entry name" value="RAB3 INTERACTING MOLECULE, ISOFORM F"/>
    <property type="match status" value="1"/>
</dbReference>
<comment type="subcellular location">
    <subcellularLocation>
        <location evidence="2">Synapse</location>
    </subcellularLocation>
</comment>
<protein>
    <submittedName>
        <fullName evidence="4">Regulating synaptic membrane exocytosis protein 2</fullName>
    </submittedName>
</protein>
<dbReference type="EMBL" id="MU825668">
    <property type="protein sequence ID" value="KAJ7388069.1"/>
    <property type="molecule type" value="Genomic_DNA"/>
</dbReference>
<feature type="region of interest" description="Disordered" evidence="3">
    <location>
        <begin position="1"/>
        <end position="81"/>
    </location>
</feature>
<evidence type="ECO:0000256" key="2">
    <source>
        <dbReference type="ARBA" id="ARBA00034103"/>
    </source>
</evidence>
<feature type="compositionally biased region" description="Basic and acidic residues" evidence="3">
    <location>
        <begin position="311"/>
        <end position="321"/>
    </location>
</feature>
<dbReference type="Gene3D" id="2.60.40.150">
    <property type="entry name" value="C2 domain"/>
    <property type="match status" value="1"/>
</dbReference>
<dbReference type="GO" id="GO:0045202">
    <property type="term" value="C:synapse"/>
    <property type="evidence" value="ECO:0007669"/>
    <property type="project" value="UniProtKB-SubCell"/>
</dbReference>